<dbReference type="InterPro" id="IPR015421">
    <property type="entry name" value="PyrdxlP-dep_Trfase_major"/>
</dbReference>
<dbReference type="InterPro" id="IPR015424">
    <property type="entry name" value="PyrdxlP-dep_Trfase"/>
</dbReference>
<feature type="domain" description="Aminotransferase class I/classII large" evidence="7">
    <location>
        <begin position="40"/>
        <end position="338"/>
    </location>
</feature>
<evidence type="ECO:0000256" key="3">
    <source>
        <dbReference type="ARBA" id="ARBA00022576"/>
    </source>
</evidence>
<comment type="caution">
    <text evidence="8">The sequence shown here is derived from an EMBL/GenBank/DDBJ whole genome shotgun (WGS) entry which is preliminary data.</text>
</comment>
<comment type="similarity">
    <text evidence="2">Belongs to the class-I pyridoxal-phosphate-dependent aminotransferase family.</text>
</comment>
<dbReference type="GO" id="GO:0008483">
    <property type="term" value="F:transaminase activity"/>
    <property type="evidence" value="ECO:0007669"/>
    <property type="project" value="UniProtKB-KW"/>
</dbReference>
<feature type="compositionally biased region" description="Polar residues" evidence="6">
    <location>
        <begin position="350"/>
        <end position="387"/>
    </location>
</feature>
<evidence type="ECO:0000256" key="5">
    <source>
        <dbReference type="ARBA" id="ARBA00022898"/>
    </source>
</evidence>
<dbReference type="Gene3D" id="3.90.1150.10">
    <property type="entry name" value="Aspartate Aminotransferase, domain 1"/>
    <property type="match status" value="1"/>
</dbReference>
<dbReference type="AlphaFoldDB" id="L8TN78"/>
<keyword evidence="4 8" id="KW-0808">Transferase</keyword>
<dbReference type="InterPro" id="IPR015422">
    <property type="entry name" value="PyrdxlP-dep_Trfase_small"/>
</dbReference>
<evidence type="ECO:0000256" key="1">
    <source>
        <dbReference type="ARBA" id="ARBA00001933"/>
    </source>
</evidence>
<evidence type="ECO:0000259" key="7">
    <source>
        <dbReference type="Pfam" id="PF00155"/>
    </source>
</evidence>
<dbReference type="CDD" id="cd00609">
    <property type="entry name" value="AAT_like"/>
    <property type="match status" value="1"/>
</dbReference>
<dbReference type="EMBL" id="AOFD01000017">
    <property type="protein sequence ID" value="ELT44758.1"/>
    <property type="molecule type" value="Genomic_DNA"/>
</dbReference>
<keyword evidence="5" id="KW-0663">Pyridoxal phosphate</keyword>
<dbReference type="Proteomes" id="UP000011189">
    <property type="component" value="Unassembled WGS sequence"/>
</dbReference>
<dbReference type="GO" id="GO:0006520">
    <property type="term" value="P:amino acid metabolic process"/>
    <property type="evidence" value="ECO:0007669"/>
    <property type="project" value="InterPro"/>
</dbReference>
<organism evidence="8 9">
    <name type="scientific">Arthrobacter nitrophenolicus</name>
    <dbReference type="NCBI Taxonomy" id="683150"/>
    <lineage>
        <taxon>Bacteria</taxon>
        <taxon>Bacillati</taxon>
        <taxon>Actinomycetota</taxon>
        <taxon>Actinomycetes</taxon>
        <taxon>Micrococcales</taxon>
        <taxon>Micrococcaceae</taxon>
        <taxon>Arthrobacter</taxon>
    </lineage>
</organism>
<evidence type="ECO:0000256" key="2">
    <source>
        <dbReference type="ARBA" id="ARBA00007441"/>
    </source>
</evidence>
<keyword evidence="9" id="KW-1185">Reference proteome</keyword>
<comment type="cofactor">
    <cofactor evidence="1">
        <name>pyridoxal 5'-phosphate</name>
        <dbReference type="ChEBI" id="CHEBI:597326"/>
    </cofactor>
</comment>
<dbReference type="GO" id="GO:0030170">
    <property type="term" value="F:pyridoxal phosphate binding"/>
    <property type="evidence" value="ECO:0007669"/>
    <property type="project" value="InterPro"/>
</dbReference>
<keyword evidence="3 8" id="KW-0032">Aminotransferase</keyword>
<evidence type="ECO:0000256" key="4">
    <source>
        <dbReference type="ARBA" id="ARBA00022679"/>
    </source>
</evidence>
<sequence length="420" mass="45448">MQQLAHRLDRLGTETAFSVAQAAASWKAQGNRVYPFHLGDINTPTAPHIVEAMNKAIADGYTGYCPGPGIPQLREALAEDIGSRRGIQFSPDNVVVMTGGKPVITKFLQAVMNPGQEVLYPNPGFPIYESQIEYLGGTSVAYRYVPTSTGFAIDLDQIRASITPNTVAIIYNDLQNPISAESTAAEREAIAQIAIEHDLWVLSDEAYFETRYEGVSNSIASLPGMAERTVILYTFSKKFAMTGSRLGCAVAPVEIAKVLSTLNTNDESCTTHYVQWAGIEALRGSQEPVQQMLDVLKTRRDAACELLNGIPGMHVAVPQSTFYLFPDVTEAMERLATPRWAISPPKPSTRPASPSARVSTSAAASPAKTGSTSAWPTRASTFRTSVKASAACVSGSKPHEPRRRHGTHPRSSTREAPRRA</sequence>
<proteinExistence type="inferred from homology"/>
<evidence type="ECO:0000313" key="8">
    <source>
        <dbReference type="EMBL" id="ELT44758.1"/>
    </source>
</evidence>
<dbReference type="PANTHER" id="PTHR46383">
    <property type="entry name" value="ASPARTATE AMINOTRANSFERASE"/>
    <property type="match status" value="1"/>
</dbReference>
<dbReference type="PANTHER" id="PTHR46383:SF1">
    <property type="entry name" value="ASPARTATE AMINOTRANSFERASE"/>
    <property type="match status" value="1"/>
</dbReference>
<feature type="region of interest" description="Disordered" evidence="6">
    <location>
        <begin position="339"/>
        <end position="420"/>
    </location>
</feature>
<reference evidence="9" key="1">
    <citation type="journal article" date="2013" name="Genome Announc.">
        <title>Draft Genome Sequence of the 2-Chloro-4-Nitrophenol-Degrading Bacterium Arthrobacter sp. Strain SJCon.</title>
        <authorList>
            <person name="Vikram S."/>
            <person name="Kumar S."/>
            <person name="Vaidya B."/>
            <person name="Pinnaka A.K."/>
            <person name="Raghava G.P."/>
        </authorList>
    </citation>
    <scope>NUCLEOTIDE SEQUENCE [LARGE SCALE GENOMIC DNA]</scope>
    <source>
        <strain evidence="9">SJCon</strain>
    </source>
</reference>
<name>L8TN78_9MICC</name>
<dbReference type="Pfam" id="PF00155">
    <property type="entry name" value="Aminotran_1_2"/>
    <property type="match status" value="1"/>
</dbReference>
<accession>L8TN78</accession>
<dbReference type="PATRIC" id="fig|683150.5.peg.1865"/>
<dbReference type="InterPro" id="IPR050596">
    <property type="entry name" value="AspAT/PAT-like"/>
</dbReference>
<gene>
    <name evidence="8" type="ORF">G205_09433</name>
</gene>
<evidence type="ECO:0000313" key="9">
    <source>
        <dbReference type="Proteomes" id="UP000011189"/>
    </source>
</evidence>
<dbReference type="Gene3D" id="3.40.640.10">
    <property type="entry name" value="Type I PLP-dependent aspartate aminotransferase-like (Major domain)"/>
    <property type="match status" value="1"/>
</dbReference>
<evidence type="ECO:0000256" key="6">
    <source>
        <dbReference type="SAM" id="MobiDB-lite"/>
    </source>
</evidence>
<dbReference type="InterPro" id="IPR004839">
    <property type="entry name" value="Aminotransferase_I/II_large"/>
</dbReference>
<protein>
    <submittedName>
        <fullName evidence="8">Class I and II aminotransferase</fullName>
    </submittedName>
</protein>
<dbReference type="SUPFAM" id="SSF53383">
    <property type="entry name" value="PLP-dependent transferases"/>
    <property type="match status" value="1"/>
</dbReference>